<comment type="caution">
    <text evidence="6">The sequence shown here is derived from an EMBL/GenBank/DDBJ whole genome shotgun (WGS) entry which is preliminary data.</text>
</comment>
<reference evidence="6 7" key="1">
    <citation type="submission" date="2018-01" db="EMBL/GenBank/DDBJ databases">
        <title>The draft genome sequence of Cohaesibacter sp. H1304.</title>
        <authorList>
            <person name="Wang N.-N."/>
            <person name="Du Z.-J."/>
        </authorList>
    </citation>
    <scope>NUCLEOTIDE SEQUENCE [LARGE SCALE GENOMIC DNA]</scope>
    <source>
        <strain evidence="6 7">H1304</strain>
    </source>
</reference>
<dbReference type="AlphaFoldDB" id="A0A2N5XT99"/>
<comment type="function">
    <text evidence="1">May be involved in the biogenesis of curli organelles.</text>
</comment>
<protein>
    <recommendedName>
        <fullName evidence="2">Curli production assembly/transport component CsgF</fullName>
    </recommendedName>
</protein>
<evidence type="ECO:0000256" key="1">
    <source>
        <dbReference type="ARBA" id="ARBA00003989"/>
    </source>
</evidence>
<dbReference type="EMBL" id="PKUQ01000016">
    <property type="protein sequence ID" value="PLW77732.1"/>
    <property type="molecule type" value="Genomic_DNA"/>
</dbReference>
<dbReference type="Proteomes" id="UP000234881">
    <property type="component" value="Unassembled WGS sequence"/>
</dbReference>
<evidence type="ECO:0000256" key="5">
    <source>
        <dbReference type="SAM" id="SignalP"/>
    </source>
</evidence>
<accession>A0A2N5XT99</accession>
<dbReference type="Pfam" id="PF10614">
    <property type="entry name" value="CsgF"/>
    <property type="match status" value="1"/>
</dbReference>
<sequence length="143" mass="14672">MALTGFLLFTGPALSAELTYTPVNPSFGGNPLNSSHLISTANAQRTATASDANSSISGSSSSSSSSSTSADLFVRQLEGRLLSALASQVTEAIFGDNPQDSGTVTFGDTEISFNRGVDSITLSITDFTDGTVTNIEVPVLVSN</sequence>
<feature type="compositionally biased region" description="Low complexity" evidence="4">
    <location>
        <begin position="54"/>
        <end position="68"/>
    </location>
</feature>
<evidence type="ECO:0000256" key="4">
    <source>
        <dbReference type="SAM" id="MobiDB-lite"/>
    </source>
</evidence>
<evidence type="ECO:0000256" key="3">
    <source>
        <dbReference type="ARBA" id="ARBA00022729"/>
    </source>
</evidence>
<dbReference type="InterPro" id="IPR018893">
    <property type="entry name" value="T8SS_CsgF"/>
</dbReference>
<proteinExistence type="predicted"/>
<feature type="region of interest" description="Disordered" evidence="4">
    <location>
        <begin position="43"/>
        <end position="68"/>
    </location>
</feature>
<evidence type="ECO:0000256" key="2">
    <source>
        <dbReference type="ARBA" id="ARBA00014031"/>
    </source>
</evidence>
<dbReference type="OrthoDB" id="1443407at2"/>
<gene>
    <name evidence="6" type="ORF">C0081_09555</name>
</gene>
<organism evidence="6 7">
    <name type="scientific">Cohaesibacter celericrescens</name>
    <dbReference type="NCBI Taxonomy" id="2067669"/>
    <lineage>
        <taxon>Bacteria</taxon>
        <taxon>Pseudomonadati</taxon>
        <taxon>Pseudomonadota</taxon>
        <taxon>Alphaproteobacteria</taxon>
        <taxon>Hyphomicrobiales</taxon>
        <taxon>Cohaesibacteraceae</taxon>
    </lineage>
</organism>
<evidence type="ECO:0000313" key="7">
    <source>
        <dbReference type="Proteomes" id="UP000234881"/>
    </source>
</evidence>
<keyword evidence="3 5" id="KW-0732">Signal</keyword>
<name>A0A2N5XT99_9HYPH</name>
<feature type="chain" id="PRO_5014944158" description="Curli production assembly/transport component CsgF" evidence="5">
    <location>
        <begin position="16"/>
        <end position="143"/>
    </location>
</feature>
<feature type="signal peptide" evidence="5">
    <location>
        <begin position="1"/>
        <end position="15"/>
    </location>
</feature>
<evidence type="ECO:0000313" key="6">
    <source>
        <dbReference type="EMBL" id="PLW77732.1"/>
    </source>
</evidence>
<keyword evidence="7" id="KW-1185">Reference proteome</keyword>
<feature type="compositionally biased region" description="Polar residues" evidence="4">
    <location>
        <begin position="43"/>
        <end position="53"/>
    </location>
</feature>